<protein>
    <recommendedName>
        <fullName evidence="3">Leucine-rich repeat domain-containing protein</fullName>
    </recommendedName>
</protein>
<dbReference type="RefSeq" id="WP_115331739.1">
    <property type="nucleotide sequence ID" value="NZ_CAAAHP010000012.1"/>
</dbReference>
<organism evidence="1 2">
    <name type="scientific">Legionella busanensis</name>
    <dbReference type="NCBI Taxonomy" id="190655"/>
    <lineage>
        <taxon>Bacteria</taxon>
        <taxon>Pseudomonadati</taxon>
        <taxon>Pseudomonadota</taxon>
        <taxon>Gammaproteobacteria</taxon>
        <taxon>Legionellales</taxon>
        <taxon>Legionellaceae</taxon>
        <taxon>Legionella</taxon>
    </lineage>
</organism>
<dbReference type="InterPro" id="IPR053139">
    <property type="entry name" value="Surface_bspA-like"/>
</dbReference>
<sequence>MQLNIDSKTFLRVTKDNITSDGVFHLPAGITLIGESAFENCIDLRKLVIPNGVTSIGNWAFYGCNNLHTLEIPVSIRSIGKDVFAGCITLEYIIIASNNSADFDRITALLPEWFRNKVTTQDLFNKVTCFRDKQLARLTRTPQTNPLYRFFNSEAKFVSKTTVETEEKRLIEKICSKLPDDIFWHINEMLKDDNCYYHKAEVLIGLLPYPKSESEFRTYQKEVEEIVNQYIDKAIVGVNPVSPSI</sequence>
<dbReference type="Proteomes" id="UP000254794">
    <property type="component" value="Unassembled WGS sequence"/>
</dbReference>
<dbReference type="Gene3D" id="3.80.10.10">
    <property type="entry name" value="Ribonuclease Inhibitor"/>
    <property type="match status" value="1"/>
</dbReference>
<dbReference type="PANTHER" id="PTHR45661">
    <property type="entry name" value="SURFACE ANTIGEN"/>
    <property type="match status" value="1"/>
</dbReference>
<gene>
    <name evidence="1" type="ORF">NCTC13316_02265</name>
</gene>
<dbReference type="PANTHER" id="PTHR45661:SF3">
    <property type="entry name" value="IG-LIKE DOMAIN-CONTAINING PROTEIN"/>
    <property type="match status" value="1"/>
</dbReference>
<dbReference type="Pfam" id="PF13306">
    <property type="entry name" value="LRR_5"/>
    <property type="match status" value="1"/>
</dbReference>
<reference evidence="1 2" key="1">
    <citation type="submission" date="2018-06" db="EMBL/GenBank/DDBJ databases">
        <authorList>
            <consortium name="Pathogen Informatics"/>
            <person name="Doyle S."/>
        </authorList>
    </citation>
    <scope>NUCLEOTIDE SEQUENCE [LARGE SCALE GENOMIC DNA]</scope>
    <source>
        <strain evidence="1 2">NCTC13316</strain>
    </source>
</reference>
<dbReference type="SUPFAM" id="SSF52058">
    <property type="entry name" value="L domain-like"/>
    <property type="match status" value="1"/>
</dbReference>
<evidence type="ECO:0000313" key="1">
    <source>
        <dbReference type="EMBL" id="STX52161.1"/>
    </source>
</evidence>
<evidence type="ECO:0008006" key="3">
    <source>
        <dbReference type="Google" id="ProtNLM"/>
    </source>
</evidence>
<proteinExistence type="predicted"/>
<name>A0A378JN62_9GAMM</name>
<dbReference type="InterPro" id="IPR026906">
    <property type="entry name" value="LRR_5"/>
</dbReference>
<dbReference type="OrthoDB" id="5638305at2"/>
<dbReference type="AlphaFoldDB" id="A0A378JN62"/>
<dbReference type="EMBL" id="UGOD01000001">
    <property type="protein sequence ID" value="STX52161.1"/>
    <property type="molecule type" value="Genomic_DNA"/>
</dbReference>
<keyword evidence="2" id="KW-1185">Reference proteome</keyword>
<evidence type="ECO:0000313" key="2">
    <source>
        <dbReference type="Proteomes" id="UP000254794"/>
    </source>
</evidence>
<dbReference type="InterPro" id="IPR032675">
    <property type="entry name" value="LRR_dom_sf"/>
</dbReference>
<accession>A0A378JN62</accession>